<evidence type="ECO:0000313" key="1">
    <source>
        <dbReference type="EMBL" id="SDH88373.1"/>
    </source>
</evidence>
<gene>
    <name evidence="1" type="ORF">SAMN04489720_2721</name>
</gene>
<reference evidence="2" key="1">
    <citation type="submission" date="2016-10" db="EMBL/GenBank/DDBJ databases">
        <authorList>
            <person name="Varghese N."/>
            <person name="Submissions S."/>
        </authorList>
    </citation>
    <scope>NUCLEOTIDE SEQUENCE [LARGE SCALE GENOMIC DNA]</scope>
    <source>
        <strain evidence="2">DSM 22002</strain>
    </source>
</reference>
<dbReference type="OrthoDB" id="1271623at2"/>
<accession>A0A1G8G1V8</accession>
<dbReference type="RefSeq" id="WP_157674846.1">
    <property type="nucleotide sequence ID" value="NZ_LT629695.1"/>
</dbReference>
<dbReference type="AlphaFoldDB" id="A0A1G8G1V8"/>
<sequence length="121" mass="13786">MSDDTSGLRYVDHEPGMWFLVAQHGDDLLLDARYSYSAVIDDSALIRLDDAERRAYAEGGHDAMTRLAQRIHHSAPYREDSRFHARDLHRGEDGRAWRDAVGGAIAEHTWAAEQRRAPDDR</sequence>
<dbReference type="EMBL" id="LT629695">
    <property type="protein sequence ID" value="SDH88373.1"/>
    <property type="molecule type" value="Genomic_DNA"/>
</dbReference>
<keyword evidence="2" id="KW-1185">Reference proteome</keyword>
<organism evidence="1 2">
    <name type="scientific">Agrococcus jejuensis</name>
    <dbReference type="NCBI Taxonomy" id="399736"/>
    <lineage>
        <taxon>Bacteria</taxon>
        <taxon>Bacillati</taxon>
        <taxon>Actinomycetota</taxon>
        <taxon>Actinomycetes</taxon>
        <taxon>Micrococcales</taxon>
        <taxon>Microbacteriaceae</taxon>
        <taxon>Agrococcus</taxon>
    </lineage>
</organism>
<dbReference type="STRING" id="399736.SAMN04489720_2721"/>
<name>A0A1G8G1V8_9MICO</name>
<evidence type="ECO:0000313" key="2">
    <source>
        <dbReference type="Proteomes" id="UP000198822"/>
    </source>
</evidence>
<protein>
    <submittedName>
        <fullName evidence="1">Uncharacterized protein</fullName>
    </submittedName>
</protein>
<proteinExistence type="predicted"/>
<dbReference type="Proteomes" id="UP000198822">
    <property type="component" value="Chromosome I"/>
</dbReference>